<keyword evidence="3" id="KW-1185">Reference proteome</keyword>
<organism evidence="2 3">
    <name type="scientific">Liparis tanakae</name>
    <name type="common">Tanaka's snailfish</name>
    <dbReference type="NCBI Taxonomy" id="230148"/>
    <lineage>
        <taxon>Eukaryota</taxon>
        <taxon>Metazoa</taxon>
        <taxon>Chordata</taxon>
        <taxon>Craniata</taxon>
        <taxon>Vertebrata</taxon>
        <taxon>Euteleostomi</taxon>
        <taxon>Actinopterygii</taxon>
        <taxon>Neopterygii</taxon>
        <taxon>Teleostei</taxon>
        <taxon>Neoteleostei</taxon>
        <taxon>Acanthomorphata</taxon>
        <taxon>Eupercaria</taxon>
        <taxon>Perciformes</taxon>
        <taxon>Cottioidei</taxon>
        <taxon>Cottales</taxon>
        <taxon>Liparidae</taxon>
        <taxon>Liparis</taxon>
    </lineage>
</organism>
<reference evidence="2 3" key="1">
    <citation type="submission" date="2019-03" db="EMBL/GenBank/DDBJ databases">
        <title>First draft genome of Liparis tanakae, snailfish: a comprehensive survey of snailfish specific genes.</title>
        <authorList>
            <person name="Kim W."/>
            <person name="Song I."/>
            <person name="Jeong J.-H."/>
            <person name="Kim D."/>
            <person name="Kim S."/>
            <person name="Ryu S."/>
            <person name="Song J.Y."/>
            <person name="Lee S.K."/>
        </authorList>
    </citation>
    <scope>NUCLEOTIDE SEQUENCE [LARGE SCALE GENOMIC DNA]</scope>
    <source>
        <tissue evidence="2">Muscle</tissue>
    </source>
</reference>
<feature type="compositionally biased region" description="Basic and acidic residues" evidence="1">
    <location>
        <begin position="123"/>
        <end position="144"/>
    </location>
</feature>
<dbReference type="AlphaFoldDB" id="A0A4Z2JCV7"/>
<gene>
    <name evidence="2" type="ORF">EYF80_001815</name>
</gene>
<dbReference type="EMBL" id="SRLO01000008">
    <property type="protein sequence ID" value="TNN87851.1"/>
    <property type="molecule type" value="Genomic_DNA"/>
</dbReference>
<evidence type="ECO:0000313" key="3">
    <source>
        <dbReference type="Proteomes" id="UP000314294"/>
    </source>
</evidence>
<sequence>MKRNQPSFHEMKVEVQGIVWVPLWVTAQPRKEFHLQVSQKLPLLLSEDDALSSLALGDVSSENAAWRRVILSPPSFPHISSRDTLFSLSFSAGCSSEDPFHENRPSRKTSLCERTPQIKLTQRRVERAERMRDGAVHARREHLQRLTPQTAQ</sequence>
<accession>A0A4Z2JCV7</accession>
<evidence type="ECO:0000256" key="1">
    <source>
        <dbReference type="SAM" id="MobiDB-lite"/>
    </source>
</evidence>
<proteinExistence type="predicted"/>
<dbReference type="Proteomes" id="UP000314294">
    <property type="component" value="Unassembled WGS sequence"/>
</dbReference>
<feature type="region of interest" description="Disordered" evidence="1">
    <location>
        <begin position="121"/>
        <end position="152"/>
    </location>
</feature>
<comment type="caution">
    <text evidence="2">The sequence shown here is derived from an EMBL/GenBank/DDBJ whole genome shotgun (WGS) entry which is preliminary data.</text>
</comment>
<name>A0A4Z2JCV7_9TELE</name>
<evidence type="ECO:0000313" key="2">
    <source>
        <dbReference type="EMBL" id="TNN87851.1"/>
    </source>
</evidence>
<protein>
    <submittedName>
        <fullName evidence="2">Uncharacterized protein</fullName>
    </submittedName>
</protein>